<reference evidence="7 8" key="1">
    <citation type="journal article" date="2015" name="Fungal Genet. Biol.">
        <title>Evolution of novel wood decay mechanisms in Agaricales revealed by the genome sequences of Fistulina hepatica and Cylindrobasidium torrendii.</title>
        <authorList>
            <person name="Floudas D."/>
            <person name="Held B.W."/>
            <person name="Riley R."/>
            <person name="Nagy L.G."/>
            <person name="Koehler G."/>
            <person name="Ransdell A.S."/>
            <person name="Younus H."/>
            <person name="Chow J."/>
            <person name="Chiniquy J."/>
            <person name="Lipzen A."/>
            <person name="Tritt A."/>
            <person name="Sun H."/>
            <person name="Haridas S."/>
            <person name="LaButti K."/>
            <person name="Ohm R.A."/>
            <person name="Kues U."/>
            <person name="Blanchette R.A."/>
            <person name="Grigoriev I.V."/>
            <person name="Minto R.E."/>
            <person name="Hibbett D.S."/>
        </authorList>
    </citation>
    <scope>NUCLEOTIDE SEQUENCE [LARGE SCALE GENOMIC DNA]</scope>
    <source>
        <strain evidence="7 8">FP15055 ss-10</strain>
    </source>
</reference>
<keyword evidence="8" id="KW-1185">Reference proteome</keyword>
<dbReference type="EMBL" id="KN880436">
    <property type="protein sequence ID" value="KIY73345.1"/>
    <property type="molecule type" value="Genomic_DNA"/>
</dbReference>
<proteinExistence type="predicted"/>
<keyword evidence="5" id="KW-0472">Membrane</keyword>
<protein>
    <submittedName>
        <fullName evidence="7">FAD/NAD(P)-binding domain-containing protein</fullName>
    </submittedName>
</protein>
<evidence type="ECO:0000256" key="2">
    <source>
        <dbReference type="ARBA" id="ARBA00022827"/>
    </source>
</evidence>
<feature type="compositionally biased region" description="Polar residues" evidence="4">
    <location>
        <begin position="213"/>
        <end position="228"/>
    </location>
</feature>
<dbReference type="Proteomes" id="UP000054007">
    <property type="component" value="Unassembled WGS sequence"/>
</dbReference>
<dbReference type="Gene3D" id="3.50.50.60">
    <property type="entry name" value="FAD/NAD(P)-binding domain"/>
    <property type="match status" value="1"/>
</dbReference>
<dbReference type="STRING" id="1314674.A0A0D7BSW8"/>
<dbReference type="GO" id="GO:0016491">
    <property type="term" value="F:oxidoreductase activity"/>
    <property type="evidence" value="ECO:0007669"/>
    <property type="project" value="UniProtKB-KW"/>
</dbReference>
<dbReference type="SUPFAM" id="SSF51905">
    <property type="entry name" value="FAD/NAD(P)-binding domain"/>
    <property type="match status" value="1"/>
</dbReference>
<evidence type="ECO:0000256" key="1">
    <source>
        <dbReference type="ARBA" id="ARBA00022630"/>
    </source>
</evidence>
<dbReference type="OrthoDB" id="66881at2759"/>
<name>A0A0D7BSW8_9AGAR</name>
<evidence type="ECO:0000313" key="7">
    <source>
        <dbReference type="EMBL" id="KIY73345.1"/>
    </source>
</evidence>
<keyword evidence="3" id="KW-0560">Oxidoreductase</keyword>
<keyword evidence="2" id="KW-0274">FAD</keyword>
<keyword evidence="1" id="KW-0285">Flavoprotein</keyword>
<evidence type="ECO:0000256" key="3">
    <source>
        <dbReference type="ARBA" id="ARBA00023002"/>
    </source>
</evidence>
<evidence type="ECO:0000256" key="5">
    <source>
        <dbReference type="SAM" id="Phobius"/>
    </source>
</evidence>
<evidence type="ECO:0000256" key="4">
    <source>
        <dbReference type="SAM" id="MobiDB-lite"/>
    </source>
</evidence>
<dbReference type="Pfam" id="PF07992">
    <property type="entry name" value="Pyr_redox_2"/>
    <property type="match status" value="1"/>
</dbReference>
<dbReference type="InterPro" id="IPR050346">
    <property type="entry name" value="FMO-like"/>
</dbReference>
<dbReference type="AlphaFoldDB" id="A0A0D7BSW8"/>
<organism evidence="7 8">
    <name type="scientific">Cylindrobasidium torrendii FP15055 ss-10</name>
    <dbReference type="NCBI Taxonomy" id="1314674"/>
    <lineage>
        <taxon>Eukaryota</taxon>
        <taxon>Fungi</taxon>
        <taxon>Dikarya</taxon>
        <taxon>Basidiomycota</taxon>
        <taxon>Agaricomycotina</taxon>
        <taxon>Agaricomycetes</taxon>
        <taxon>Agaricomycetidae</taxon>
        <taxon>Agaricales</taxon>
        <taxon>Marasmiineae</taxon>
        <taxon>Physalacriaceae</taxon>
        <taxon>Cylindrobasidium</taxon>
    </lineage>
</organism>
<feature type="non-terminal residue" evidence="7">
    <location>
        <position position="1"/>
    </location>
</feature>
<evidence type="ECO:0000313" key="8">
    <source>
        <dbReference type="Proteomes" id="UP000054007"/>
    </source>
</evidence>
<accession>A0A0D7BSW8</accession>
<gene>
    <name evidence="7" type="ORF">CYLTODRAFT_417030</name>
</gene>
<feature type="region of interest" description="Disordered" evidence="4">
    <location>
        <begin position="211"/>
        <end position="232"/>
    </location>
</feature>
<feature type="domain" description="FAD/NAD(P)-binding" evidence="6">
    <location>
        <begin position="59"/>
        <end position="268"/>
    </location>
</feature>
<evidence type="ECO:0000259" key="6">
    <source>
        <dbReference type="Pfam" id="PF07992"/>
    </source>
</evidence>
<dbReference type="InterPro" id="IPR023753">
    <property type="entry name" value="FAD/NAD-binding_dom"/>
</dbReference>
<dbReference type="PANTHER" id="PTHR23023">
    <property type="entry name" value="DIMETHYLANILINE MONOOXYGENASE"/>
    <property type="match status" value="1"/>
</dbReference>
<sequence>MTTVKDVLRSSFEFVNNLWWIPLTWILDVIYVAVQKWIIFPFFQPPFPPRDGLSKPYGKIAVIGAGLTGVSSAAHCIAHNFEVQIFEKNSRARGLGGIWSNVNKTSGLQINSVMYRFHPAVFWKRSLPQAEEITAEIRKIWKNYNLESRTNFNTPVTSVKRAPAELFKDSSDPNRSRWIINGDESTYYDGVIVNIGTCGQPSYPPWAKEVLESRSSSPGDGKHTQQNKPIIIHSSDLDDLNEDVVKDMKRIVVVGSGASGVEGIEWVMEHISQSKSDSPPEVLMLARTDKWIIPRNVFIDTLISLQPFGREMPLSFLWEGFLKFFHYFGAEDLVPDDGKGLFQGTPIVNDTFIDHVRTGRCKYLRGNPVGFSDDGKGIVFQERERGQFDKKKWDEKVIEADLIVLATGFKKPDVDFFEDIESVFPEDYSRPDLYLQNFSTEDWSVLMTNASYMNAIGTVGHIHIGMYARILLTFLMDSGARPAKKDMKLWVDVIRWIKRGAEGGALAFFTYAELTIWLVTFHLFRPDRLKWFFFIMVGWGVHAK</sequence>
<keyword evidence="5" id="KW-0812">Transmembrane</keyword>
<dbReference type="InterPro" id="IPR036188">
    <property type="entry name" value="FAD/NAD-bd_sf"/>
</dbReference>
<feature type="transmembrane region" description="Helical" evidence="5">
    <location>
        <begin position="20"/>
        <end position="40"/>
    </location>
</feature>
<keyword evidence="5" id="KW-1133">Transmembrane helix</keyword>